<accession>W0DSX8</accession>
<dbReference type="GO" id="GO:0005524">
    <property type="term" value="F:ATP binding"/>
    <property type="evidence" value="ECO:0007669"/>
    <property type="project" value="UniProtKB-KW"/>
</dbReference>
<sequence length="473" mass="52584">MTIKLSWLKPKTLSGQINLYLSSGLVIFTLVASLVLYHTVSHAIEQTLKDKTTALAEQLAVVSLDALLMRDYAIIERYAEEVVKQSQDILYLEITSHNPNSLGPQLLAQAGKTEYANELNHHWHSQQTPILFMNRHIGDIQMVYSTDVIKHTFFQIMVFGLIGLIALLALQFMIVKRLLASQFIQPLRMLLNQNTLITTDKLVGKSFTKQPPQEFQALEQQFHDQQTKIKNYIEQLEQAHKMSSAMAERLNDGQRLAAIGQMAAGLAHNLNTPLATILGYAQMLEASNDPNTQKRASIIARQARNSAEVVTSLLNASRLPKAEMTVTSLQPFLHHFCALIMPILKPKGLRSVELPKIDCIVNTDPGLLEQVLFNLFNNAVDAQASVIQLSLTTQVNQACLVIADNGHGIDDDLKATIFKAFVTTKPSNKGTGLGLYMAKTMLLTMQANIELDSSHHGRTAFKLTLPLNEKSNI</sequence>
<dbReference type="InParanoid" id="W0DSX8"/>
<keyword evidence="3" id="KW-0597">Phosphoprotein</keyword>
<organism evidence="11 12">
    <name type="scientific">Thiomicrospira aerophila AL3</name>
    <dbReference type="NCBI Taxonomy" id="717772"/>
    <lineage>
        <taxon>Bacteria</taxon>
        <taxon>Pseudomonadati</taxon>
        <taxon>Pseudomonadota</taxon>
        <taxon>Gammaproteobacteria</taxon>
        <taxon>Thiotrichales</taxon>
        <taxon>Piscirickettsiaceae</taxon>
        <taxon>Thiomicrospira</taxon>
    </lineage>
</organism>
<dbReference type="RefSeq" id="WP_006460669.1">
    <property type="nucleotide sequence ID" value="NZ_CP007030.1"/>
</dbReference>
<evidence type="ECO:0000313" key="11">
    <source>
        <dbReference type="EMBL" id="AHF01690.1"/>
    </source>
</evidence>
<dbReference type="SMART" id="SM00388">
    <property type="entry name" value="HisKA"/>
    <property type="match status" value="1"/>
</dbReference>
<dbReference type="Gene3D" id="1.10.287.130">
    <property type="match status" value="1"/>
</dbReference>
<dbReference type="PANTHER" id="PTHR43065:SF10">
    <property type="entry name" value="PEROXIDE STRESS-ACTIVATED HISTIDINE KINASE MAK3"/>
    <property type="match status" value="1"/>
</dbReference>
<keyword evidence="8" id="KW-0902">Two-component regulatory system</keyword>
<dbReference type="PANTHER" id="PTHR43065">
    <property type="entry name" value="SENSOR HISTIDINE KINASE"/>
    <property type="match status" value="1"/>
</dbReference>
<keyword evidence="9" id="KW-1133">Transmembrane helix</keyword>
<keyword evidence="4" id="KW-0808">Transferase</keyword>
<dbReference type="STRING" id="717772.THIAE_07915"/>
<dbReference type="CDD" id="cd00082">
    <property type="entry name" value="HisKA"/>
    <property type="match status" value="1"/>
</dbReference>
<keyword evidence="12" id="KW-1185">Reference proteome</keyword>
<dbReference type="Pfam" id="PF02518">
    <property type="entry name" value="HATPase_c"/>
    <property type="match status" value="1"/>
</dbReference>
<dbReference type="InterPro" id="IPR004358">
    <property type="entry name" value="Sig_transdc_His_kin-like_C"/>
</dbReference>
<dbReference type="SUPFAM" id="SSF55874">
    <property type="entry name" value="ATPase domain of HSP90 chaperone/DNA topoisomerase II/histidine kinase"/>
    <property type="match status" value="1"/>
</dbReference>
<protein>
    <recommendedName>
        <fullName evidence="2">histidine kinase</fullName>
        <ecNumber evidence="2">2.7.13.3</ecNumber>
    </recommendedName>
</protein>
<dbReference type="EMBL" id="CP007030">
    <property type="protein sequence ID" value="AHF01690.1"/>
    <property type="molecule type" value="Genomic_DNA"/>
</dbReference>
<dbReference type="SUPFAM" id="SSF47384">
    <property type="entry name" value="Homodimeric domain of signal transducing histidine kinase"/>
    <property type="match status" value="1"/>
</dbReference>
<dbReference type="EC" id="2.7.13.3" evidence="2"/>
<dbReference type="InterPro" id="IPR003594">
    <property type="entry name" value="HATPase_dom"/>
</dbReference>
<evidence type="ECO:0000256" key="5">
    <source>
        <dbReference type="ARBA" id="ARBA00022741"/>
    </source>
</evidence>
<evidence type="ECO:0000313" key="12">
    <source>
        <dbReference type="Proteomes" id="UP000005380"/>
    </source>
</evidence>
<dbReference type="PRINTS" id="PR00344">
    <property type="entry name" value="BCTRLSENSOR"/>
</dbReference>
<dbReference type="InterPro" id="IPR036097">
    <property type="entry name" value="HisK_dim/P_sf"/>
</dbReference>
<dbReference type="KEGG" id="tao:THIAE_07915"/>
<evidence type="ECO:0000256" key="6">
    <source>
        <dbReference type="ARBA" id="ARBA00022777"/>
    </source>
</evidence>
<dbReference type="SMART" id="SM00387">
    <property type="entry name" value="HATPase_c"/>
    <property type="match status" value="1"/>
</dbReference>
<comment type="catalytic activity">
    <reaction evidence="1">
        <text>ATP + protein L-histidine = ADP + protein N-phospho-L-histidine.</text>
        <dbReference type="EC" id="2.7.13.3"/>
    </reaction>
</comment>
<dbReference type="eggNOG" id="COG4191">
    <property type="taxonomic scope" value="Bacteria"/>
</dbReference>
<feature type="transmembrane region" description="Helical" evidence="9">
    <location>
        <begin position="20"/>
        <end position="40"/>
    </location>
</feature>
<dbReference type="Gene3D" id="3.30.565.10">
    <property type="entry name" value="Histidine kinase-like ATPase, C-terminal domain"/>
    <property type="match status" value="1"/>
</dbReference>
<keyword evidence="6 11" id="KW-0418">Kinase</keyword>
<evidence type="ECO:0000256" key="9">
    <source>
        <dbReference type="SAM" id="Phobius"/>
    </source>
</evidence>
<dbReference type="Proteomes" id="UP000005380">
    <property type="component" value="Chromosome"/>
</dbReference>
<dbReference type="HOGENOM" id="CLU_577371_0_0_6"/>
<keyword evidence="9" id="KW-0812">Transmembrane</keyword>
<dbReference type="OrthoDB" id="9772100at2"/>
<reference evidence="11 12" key="1">
    <citation type="submission" date="2013-12" db="EMBL/GenBank/DDBJ databases">
        <authorList>
            <consortium name="DOE Joint Genome Institute"/>
            <person name="Kappler U."/>
            <person name="Huntemann M."/>
            <person name="Han J."/>
            <person name="Chen A."/>
            <person name="Kyrpides N."/>
            <person name="Mavromatis K."/>
            <person name="Markowitz V."/>
            <person name="Palaniappan K."/>
            <person name="Ivanova N."/>
            <person name="Schaumberg A."/>
            <person name="Pati A."/>
            <person name="Liolios K."/>
            <person name="Nordberg H.P."/>
            <person name="Cantor M.N."/>
            <person name="Hua S.X."/>
            <person name="Woyke T."/>
        </authorList>
    </citation>
    <scope>NUCLEOTIDE SEQUENCE [LARGE SCALE GENOMIC DNA]</scope>
    <source>
        <strain evidence="12">AL2</strain>
    </source>
</reference>
<evidence type="ECO:0000256" key="7">
    <source>
        <dbReference type="ARBA" id="ARBA00022840"/>
    </source>
</evidence>
<name>W0DSX8_9GAMM</name>
<gene>
    <name evidence="11" type="ORF">THIAE_07915</name>
</gene>
<evidence type="ECO:0000256" key="2">
    <source>
        <dbReference type="ARBA" id="ARBA00012438"/>
    </source>
</evidence>
<dbReference type="InterPro" id="IPR036890">
    <property type="entry name" value="HATPase_C_sf"/>
</dbReference>
<dbReference type="Pfam" id="PF00512">
    <property type="entry name" value="HisKA"/>
    <property type="match status" value="1"/>
</dbReference>
<dbReference type="AlphaFoldDB" id="W0DSX8"/>
<evidence type="ECO:0000259" key="10">
    <source>
        <dbReference type="PROSITE" id="PS50109"/>
    </source>
</evidence>
<keyword evidence="7" id="KW-0067">ATP-binding</keyword>
<evidence type="ECO:0000256" key="3">
    <source>
        <dbReference type="ARBA" id="ARBA00022553"/>
    </source>
</evidence>
<dbReference type="InterPro" id="IPR005467">
    <property type="entry name" value="His_kinase_dom"/>
</dbReference>
<evidence type="ECO:0000256" key="1">
    <source>
        <dbReference type="ARBA" id="ARBA00000085"/>
    </source>
</evidence>
<keyword evidence="5" id="KW-0547">Nucleotide-binding</keyword>
<proteinExistence type="predicted"/>
<evidence type="ECO:0000256" key="4">
    <source>
        <dbReference type="ARBA" id="ARBA00022679"/>
    </source>
</evidence>
<dbReference type="InterPro" id="IPR003661">
    <property type="entry name" value="HisK_dim/P_dom"/>
</dbReference>
<dbReference type="GO" id="GO:0000155">
    <property type="term" value="F:phosphorelay sensor kinase activity"/>
    <property type="evidence" value="ECO:0007669"/>
    <property type="project" value="InterPro"/>
</dbReference>
<dbReference type="PROSITE" id="PS50109">
    <property type="entry name" value="HIS_KIN"/>
    <property type="match status" value="1"/>
</dbReference>
<evidence type="ECO:0000256" key="8">
    <source>
        <dbReference type="ARBA" id="ARBA00023012"/>
    </source>
</evidence>
<keyword evidence="9" id="KW-0472">Membrane</keyword>
<feature type="transmembrane region" description="Helical" evidence="9">
    <location>
        <begin position="152"/>
        <end position="174"/>
    </location>
</feature>
<feature type="domain" description="Histidine kinase" evidence="10">
    <location>
        <begin position="265"/>
        <end position="469"/>
    </location>
</feature>